<reference evidence="1" key="1">
    <citation type="journal article" date="2014" name="Front. Microbiol.">
        <title>High frequency of phylogenetically diverse reductive dehalogenase-homologous genes in deep subseafloor sedimentary metagenomes.</title>
        <authorList>
            <person name="Kawai M."/>
            <person name="Futagami T."/>
            <person name="Toyoda A."/>
            <person name="Takaki Y."/>
            <person name="Nishi S."/>
            <person name="Hori S."/>
            <person name="Arai W."/>
            <person name="Tsubouchi T."/>
            <person name="Morono Y."/>
            <person name="Uchiyama I."/>
            <person name="Ito T."/>
            <person name="Fujiyama A."/>
            <person name="Inagaki F."/>
            <person name="Takami H."/>
        </authorList>
    </citation>
    <scope>NUCLEOTIDE SEQUENCE</scope>
    <source>
        <strain evidence="1">Expedition CK06-06</strain>
    </source>
</reference>
<accession>X1KU95</accession>
<protein>
    <submittedName>
        <fullName evidence="1">Uncharacterized protein</fullName>
    </submittedName>
</protein>
<proteinExistence type="predicted"/>
<organism evidence="1">
    <name type="scientific">marine sediment metagenome</name>
    <dbReference type="NCBI Taxonomy" id="412755"/>
    <lineage>
        <taxon>unclassified sequences</taxon>
        <taxon>metagenomes</taxon>
        <taxon>ecological metagenomes</taxon>
    </lineage>
</organism>
<dbReference type="AlphaFoldDB" id="X1KU95"/>
<gene>
    <name evidence="1" type="ORF">S06H3_08647</name>
</gene>
<name>X1KU95_9ZZZZ</name>
<dbReference type="EMBL" id="BARV01003678">
    <property type="protein sequence ID" value="GAI10268.1"/>
    <property type="molecule type" value="Genomic_DNA"/>
</dbReference>
<evidence type="ECO:0000313" key="1">
    <source>
        <dbReference type="EMBL" id="GAI10268.1"/>
    </source>
</evidence>
<feature type="non-terminal residue" evidence="1">
    <location>
        <position position="1"/>
    </location>
</feature>
<comment type="caution">
    <text evidence="1">The sequence shown here is derived from an EMBL/GenBank/DDBJ whole genome shotgun (WGS) entry which is preliminary data.</text>
</comment>
<sequence length="81" mass="9166">LTIQWFRHRRYLVRVLYGLSIQELKEWKLIHSLSLMDDLGGQEKRGLEAQVAAAETKGAITAVQALGARVPKKKAKAKRKP</sequence>